<dbReference type="InterPro" id="IPR002557">
    <property type="entry name" value="Chitin-bd_dom"/>
</dbReference>
<dbReference type="GeneID" id="80541283"/>
<dbReference type="PROSITE" id="PS50940">
    <property type="entry name" value="CHIT_BIND_II"/>
    <property type="match status" value="1"/>
</dbReference>
<keyword evidence="6" id="KW-0863">Zinc-finger</keyword>
<keyword evidence="7" id="KW-0862">Zinc</keyword>
<dbReference type="Pfam" id="PF08475">
    <property type="entry name" value="Baculo_VP91_N"/>
    <property type="match status" value="1"/>
</dbReference>
<dbReference type="EMBL" id="MK746083">
    <property type="protein sequence ID" value="QED40597.1"/>
    <property type="molecule type" value="Genomic_DNA"/>
</dbReference>
<feature type="transmembrane region" description="Helical" evidence="11">
    <location>
        <begin position="6"/>
        <end position="28"/>
    </location>
</feature>
<feature type="domain" description="Chitin-binding type-2" evidence="12">
    <location>
        <begin position="226"/>
        <end position="284"/>
    </location>
</feature>
<dbReference type="SUPFAM" id="SSF57625">
    <property type="entry name" value="Invertebrate chitin-binding proteins"/>
    <property type="match status" value="2"/>
</dbReference>
<evidence type="ECO:0000259" key="12">
    <source>
        <dbReference type="PROSITE" id="PS50940"/>
    </source>
</evidence>
<evidence type="ECO:0000256" key="5">
    <source>
        <dbReference type="ARBA" id="ARBA00022737"/>
    </source>
</evidence>
<evidence type="ECO:0000256" key="1">
    <source>
        <dbReference type="ARBA" id="ARBA00004328"/>
    </source>
</evidence>
<evidence type="ECO:0000256" key="3">
    <source>
        <dbReference type="ARBA" id="ARBA00022723"/>
    </source>
</evidence>
<protein>
    <submittedName>
        <fullName evidence="14">VP91/P95</fullName>
    </submittedName>
</protein>
<dbReference type="GO" id="GO:0008061">
    <property type="term" value="F:chitin binding"/>
    <property type="evidence" value="ECO:0007669"/>
    <property type="project" value="UniProtKB-KW"/>
</dbReference>
<dbReference type="Proteomes" id="UP001162233">
    <property type="component" value="Segment"/>
</dbReference>
<comment type="subcellular location">
    <subcellularLocation>
        <location evidence="1">Virion</location>
    </subcellularLocation>
</comment>
<evidence type="ECO:0000256" key="4">
    <source>
        <dbReference type="ARBA" id="ARBA00022729"/>
    </source>
</evidence>
<keyword evidence="5" id="KW-0677">Repeat</keyword>
<keyword evidence="11" id="KW-0812">Transmembrane</keyword>
<dbReference type="KEGG" id="vg:80541283"/>
<evidence type="ECO:0000256" key="2">
    <source>
        <dbReference type="ARBA" id="ARBA00022669"/>
    </source>
</evidence>
<evidence type="ECO:0000256" key="9">
    <source>
        <dbReference type="ARBA" id="ARBA00023157"/>
    </source>
</evidence>
<sequence length="788" mass="91058">MSTVPLLLVAIFLIVIFLIIYLSIYTEYDENQFNNRLKVMTEYIKRTNAEHPLPETIGYVSEVNNSTYRITRFSTKNLSIQSISDHDDQYETFDFLQQSLNVVPFDKTEPRIKAHEQDPSKYYIRGDDGWFMMQCPFDEHFNISQNTCMPVSPCHNKLPGMYGMTEALIDRLVLNHRVPFNDDTTNNESVIHPTTYLRCLEGGSHVVAECPENFVFDANTGSCQMLDFCRDKPNYFILPYVPETLNADEWEECYNHKVRKRQCEPGFIFDRNLQRCVETHPCSREGTGHTYLTADTGPNQFYECTSFSSSRLVTCIARVYNNGRYSCTGNEECIAFDNGTGTQIFRYEDDVLSFDRGIIQCDNYNVVNNVTCDTSNLLQDSIFNNRFVVNVHLPKETYDASQNTCVSLTFDRLTIKSKNFSIENLPNDYDIDFETSFVGRTSQAMELLNNNKLDNVVWYARDQNVVGVNYLTGESIDCFGSFLYDIFDGRKLNICTDQSTPEFRNISDGEYFKSKHVEIANDALYTSVCAQQLDTTTNFVEFDVFFRTKHDNILPSSECVEFFKKITFQYTTPDSKYTTIYPQYTRKAEKSTKNIERYASNTHIDKNEIQPLFDPFEREEIIQPLFDPFIFDPPPFEPQPPAEEPLWLQNTEYSCFYSVPTFKMSSCRALDTTSQTLIQAAKRNITVEPECAKLSGLSNVLNSYAYMDGVGCKCEWKNDGVGLIVRKVSNPVVYRDVETQSNDGFKYNHWLHYKDGNIMACPDSLYNHDTFTCNNTLEILYYVQNMQD</sequence>
<evidence type="ECO:0000313" key="15">
    <source>
        <dbReference type="Proteomes" id="UP001162233"/>
    </source>
</evidence>
<evidence type="ECO:0000256" key="10">
    <source>
        <dbReference type="ARBA" id="ARBA00023180"/>
    </source>
</evidence>
<keyword evidence="10" id="KW-0325">Glycoprotein</keyword>
<keyword evidence="2" id="KW-0147">Chitin-binding</keyword>
<keyword evidence="15" id="KW-1185">Reference proteome</keyword>
<dbReference type="RefSeq" id="YP_010802513.1">
    <property type="nucleotide sequence ID" value="NC_077025.1"/>
</dbReference>
<dbReference type="InterPro" id="IPR013682">
    <property type="entry name" value="BaculoV_Vp91_N"/>
</dbReference>
<dbReference type="SMART" id="SM00494">
    <property type="entry name" value="ChtBD2"/>
    <property type="match status" value="3"/>
</dbReference>
<organism evidence="14 15">
    <name type="scientific">Chrysodeixis includens nucleopolyhedrovirus</name>
    <dbReference type="NCBI Taxonomy" id="1207438"/>
    <lineage>
        <taxon>Viruses</taxon>
        <taxon>Viruses incertae sedis</taxon>
        <taxon>Naldaviricetes</taxon>
        <taxon>Lefavirales</taxon>
        <taxon>Baculoviridae</taxon>
        <taxon>Alphabaculovirus</taxon>
        <taxon>Alphabaculovirus chrincludentis</taxon>
        <taxon>Alphabaculovirus alterchrincludentis</taxon>
    </lineage>
</organism>
<evidence type="ECO:0000256" key="11">
    <source>
        <dbReference type="SAM" id="Phobius"/>
    </source>
</evidence>
<dbReference type="GO" id="GO:0005576">
    <property type="term" value="C:extracellular region"/>
    <property type="evidence" value="ECO:0007669"/>
    <property type="project" value="InterPro"/>
</dbReference>
<keyword evidence="11" id="KW-0472">Membrane</keyword>
<evidence type="ECO:0000256" key="8">
    <source>
        <dbReference type="ARBA" id="ARBA00022844"/>
    </source>
</evidence>
<accession>A0A5B8YR92</accession>
<keyword evidence="3" id="KW-0479">Metal-binding</keyword>
<feature type="domain" description="Zinc finger C2HC baculovirus (BV)-type profile" evidence="13">
    <location>
        <begin position="148"/>
        <end position="199"/>
    </location>
</feature>
<keyword evidence="4" id="KW-0732">Signal</keyword>
<dbReference type="GO" id="GO:0008270">
    <property type="term" value="F:zinc ion binding"/>
    <property type="evidence" value="ECO:0007669"/>
    <property type="project" value="UniProtKB-KW"/>
</dbReference>
<keyword evidence="11" id="KW-1133">Transmembrane helix</keyword>
<evidence type="ECO:0000259" key="13">
    <source>
        <dbReference type="PROSITE" id="PS51807"/>
    </source>
</evidence>
<evidence type="ECO:0000313" key="14">
    <source>
        <dbReference type="EMBL" id="QED40597.1"/>
    </source>
</evidence>
<dbReference type="PROSITE" id="PS51807">
    <property type="entry name" value="ZF_C2HC_BV"/>
    <property type="match status" value="1"/>
</dbReference>
<reference evidence="14" key="1">
    <citation type="journal article" date="2019" name="Viruses">
        <title>A Novel Alphabaculovirus from the Soybean Looper, Chrysodeixis includens, that Produces Tetrahedral Occlusion Bodies and Encodes Two Copies of he65.</title>
        <authorList>
            <person name="Harrison R.L."/>
            <person name="Rowley D.L."/>
            <person name="Popham H.J.R."/>
        </authorList>
    </citation>
    <scope>NUCLEOTIDE SEQUENCE</scope>
    <source>
        <strain evidence="14">ChinNPV-1</strain>
    </source>
</reference>
<keyword evidence="9" id="KW-1015">Disulfide bond</keyword>
<dbReference type="InterPro" id="IPR036508">
    <property type="entry name" value="Chitin-bd_dom_sf"/>
</dbReference>
<keyword evidence="8" id="KW-0946">Virion</keyword>
<dbReference type="GO" id="GO:0044423">
    <property type="term" value="C:virion component"/>
    <property type="evidence" value="ECO:0007669"/>
    <property type="project" value="UniProtKB-KW"/>
</dbReference>
<proteinExistence type="predicted"/>
<name>A0A5B8YR92_9ABAC</name>
<evidence type="ECO:0000256" key="7">
    <source>
        <dbReference type="ARBA" id="ARBA00022833"/>
    </source>
</evidence>
<evidence type="ECO:0000256" key="6">
    <source>
        <dbReference type="ARBA" id="ARBA00022771"/>
    </source>
</evidence>